<keyword evidence="5" id="KW-0175">Coiled coil</keyword>
<dbReference type="InterPro" id="IPR003877">
    <property type="entry name" value="SPRY_dom"/>
</dbReference>
<dbReference type="AlphaFoldDB" id="A0AAV6RDZ3"/>
<evidence type="ECO:0000256" key="1">
    <source>
        <dbReference type="ARBA" id="ARBA00022723"/>
    </source>
</evidence>
<dbReference type="PANTHER" id="PTHR25465:SF5">
    <property type="entry name" value="E3 UBIQUITIN_ISG15 LIGASE TRIM25-RELATED"/>
    <property type="match status" value="1"/>
</dbReference>
<accession>A0AAV6RDZ3</accession>
<evidence type="ECO:0000259" key="7">
    <source>
        <dbReference type="PROSITE" id="PS50119"/>
    </source>
</evidence>
<dbReference type="InterPro" id="IPR001841">
    <property type="entry name" value="Znf_RING"/>
</dbReference>
<feature type="domain" description="RING-type" evidence="6">
    <location>
        <begin position="13"/>
        <end position="56"/>
    </location>
</feature>
<dbReference type="CDD" id="cd16040">
    <property type="entry name" value="SPRY_PRY_SNTX"/>
    <property type="match status" value="1"/>
</dbReference>
<keyword evidence="3" id="KW-0862">Zinc</keyword>
<dbReference type="PANTHER" id="PTHR25465">
    <property type="entry name" value="B-BOX DOMAIN CONTAINING"/>
    <property type="match status" value="1"/>
</dbReference>
<evidence type="ECO:0000256" key="4">
    <source>
        <dbReference type="PROSITE-ProRule" id="PRU00024"/>
    </source>
</evidence>
<dbReference type="PROSITE" id="PS50119">
    <property type="entry name" value="ZF_BBOX"/>
    <property type="match status" value="1"/>
</dbReference>
<keyword evidence="2 4" id="KW-0863">Zinc-finger</keyword>
<keyword evidence="1" id="KW-0479">Metal-binding</keyword>
<evidence type="ECO:0000259" key="6">
    <source>
        <dbReference type="PROSITE" id="PS50089"/>
    </source>
</evidence>
<dbReference type="Pfam" id="PF00643">
    <property type="entry name" value="zf-B_box"/>
    <property type="match status" value="1"/>
</dbReference>
<proteinExistence type="predicted"/>
<dbReference type="InterPro" id="IPR051051">
    <property type="entry name" value="E3_ubiq-ligase_TRIM/RNF"/>
</dbReference>
<comment type="caution">
    <text evidence="9">The sequence shown here is derived from an EMBL/GenBank/DDBJ whole genome shotgun (WGS) entry which is preliminary data.</text>
</comment>
<dbReference type="SMART" id="SM00184">
    <property type="entry name" value="RING"/>
    <property type="match status" value="1"/>
</dbReference>
<dbReference type="SMART" id="SM00589">
    <property type="entry name" value="PRY"/>
    <property type="match status" value="1"/>
</dbReference>
<dbReference type="CDD" id="cd19842">
    <property type="entry name" value="Bbox1_TRIM25-like_C-IV"/>
    <property type="match status" value="1"/>
</dbReference>
<protein>
    <submittedName>
        <fullName evidence="9">Tripartite motif-containing protein 16-like</fullName>
    </submittedName>
</protein>
<dbReference type="SMART" id="SM00449">
    <property type="entry name" value="SPRY"/>
    <property type="match status" value="1"/>
</dbReference>
<gene>
    <name evidence="9" type="ORF">JOB18_040510</name>
</gene>
<evidence type="ECO:0000256" key="3">
    <source>
        <dbReference type="ARBA" id="ARBA00022833"/>
    </source>
</evidence>
<dbReference type="SMART" id="SM00336">
    <property type="entry name" value="BBOX"/>
    <property type="match status" value="1"/>
</dbReference>
<dbReference type="InterPro" id="IPR006574">
    <property type="entry name" value="PRY"/>
</dbReference>
<dbReference type="GO" id="GO:0005737">
    <property type="term" value="C:cytoplasm"/>
    <property type="evidence" value="ECO:0007669"/>
    <property type="project" value="UniProtKB-ARBA"/>
</dbReference>
<evidence type="ECO:0000256" key="5">
    <source>
        <dbReference type="SAM" id="Coils"/>
    </source>
</evidence>
<dbReference type="Proteomes" id="UP000693946">
    <property type="component" value="Linkage Group LG2"/>
</dbReference>
<reference evidence="9 10" key="1">
    <citation type="journal article" date="2021" name="Sci. Rep.">
        <title>Chromosome anchoring in Senegalese sole (Solea senegalensis) reveals sex-associated markers and genome rearrangements in flatfish.</title>
        <authorList>
            <person name="Guerrero-Cozar I."/>
            <person name="Gomez-Garrido J."/>
            <person name="Berbel C."/>
            <person name="Martinez-Blanch J.F."/>
            <person name="Alioto T."/>
            <person name="Claros M.G."/>
            <person name="Gagnaire P.A."/>
            <person name="Manchado M."/>
        </authorList>
    </citation>
    <scope>NUCLEOTIDE SEQUENCE [LARGE SCALE GENOMIC DNA]</scope>
    <source>
        <strain evidence="9">Sse05_10M</strain>
    </source>
</reference>
<dbReference type="InterPro" id="IPR001870">
    <property type="entry name" value="B30.2/SPRY"/>
</dbReference>
<dbReference type="GO" id="GO:0008270">
    <property type="term" value="F:zinc ion binding"/>
    <property type="evidence" value="ECO:0007669"/>
    <property type="project" value="UniProtKB-KW"/>
</dbReference>
<dbReference type="Pfam" id="PF00622">
    <property type="entry name" value="SPRY"/>
    <property type="match status" value="1"/>
</dbReference>
<dbReference type="PROSITE" id="PS00518">
    <property type="entry name" value="ZF_RING_1"/>
    <property type="match status" value="1"/>
</dbReference>
<dbReference type="InterPro" id="IPR058030">
    <property type="entry name" value="TRIM8/14/16/25/29/45/65_CC"/>
</dbReference>
<dbReference type="PROSITE" id="PS50089">
    <property type="entry name" value="ZF_RING_2"/>
    <property type="match status" value="1"/>
</dbReference>
<dbReference type="Pfam" id="PF25600">
    <property type="entry name" value="TRIM_CC"/>
    <property type="match status" value="1"/>
</dbReference>
<feature type="domain" description="B30.2/SPRY" evidence="8">
    <location>
        <begin position="364"/>
        <end position="556"/>
    </location>
</feature>
<organism evidence="9 10">
    <name type="scientific">Solea senegalensis</name>
    <name type="common">Senegalese sole</name>
    <dbReference type="NCBI Taxonomy" id="28829"/>
    <lineage>
        <taxon>Eukaryota</taxon>
        <taxon>Metazoa</taxon>
        <taxon>Chordata</taxon>
        <taxon>Craniata</taxon>
        <taxon>Vertebrata</taxon>
        <taxon>Euteleostomi</taxon>
        <taxon>Actinopterygii</taxon>
        <taxon>Neopterygii</taxon>
        <taxon>Teleostei</taxon>
        <taxon>Neoteleostei</taxon>
        <taxon>Acanthomorphata</taxon>
        <taxon>Carangaria</taxon>
        <taxon>Pleuronectiformes</taxon>
        <taxon>Pleuronectoidei</taxon>
        <taxon>Soleidae</taxon>
        <taxon>Solea</taxon>
    </lineage>
</organism>
<evidence type="ECO:0000256" key="2">
    <source>
        <dbReference type="ARBA" id="ARBA00022771"/>
    </source>
</evidence>
<dbReference type="Pfam" id="PF15227">
    <property type="entry name" value="zf-C3HC4_4"/>
    <property type="match status" value="1"/>
</dbReference>
<dbReference type="EMBL" id="JAGKHQ010000012">
    <property type="protein sequence ID" value="KAG7503543.1"/>
    <property type="molecule type" value="Genomic_DNA"/>
</dbReference>
<evidence type="ECO:0000313" key="10">
    <source>
        <dbReference type="Proteomes" id="UP000693946"/>
    </source>
</evidence>
<name>A0AAV6RDZ3_SOLSE</name>
<dbReference type="PROSITE" id="PS50188">
    <property type="entry name" value="B302_SPRY"/>
    <property type="match status" value="1"/>
</dbReference>
<feature type="coiled-coil region" evidence="5">
    <location>
        <begin position="256"/>
        <end position="297"/>
    </location>
</feature>
<dbReference type="CDD" id="cd19769">
    <property type="entry name" value="Bbox2_TRIM16-like"/>
    <property type="match status" value="1"/>
</dbReference>
<sequence>MAGVQLQRETLSCSICLDLLKDPVALTCGHSFCMNCIKDHWDSEDERRSYSCPQCRKIFMPRPELLKNVMLADLVEELKKTGLHAAPADHCYAGAEDVACDVCTGRKLKALKSCLVCLASYCEEHLQPHHQAPAFKKHKLVEPSKNLQENICPLHDEVMKMFCRTDQQCICYLCSLYEHKDHDTVSAAAERKQKQRELDLSREEVQQRVQDIDRDVKVLQQEEEALTLSADKAVKDTDESFTEMMRLLQRRSSDVKQQIRSKQETEVRRVKDLQEKLQQELTKLKKREAELKQLSLTQDHNQFLLNYRSLSALSPSTHSSTVHVRPLRHFEDVTEAVAEVRGQLQDVLTETWTNVSLAVAQVDVLLTEPEPETRAEFLRYSQEIKLDPNTVHTRLLLSEGNREVTVTWVNQSYPHHTDRFTYVGQVMSKQRLTGRCYWEVEWSGGVCVAVTYKNISRSGSDESRFGFNDKSWALDCHHNSCEFVHNRIRTKVSDVKVSRLGVYLDHRAGLLSFYRVSDTMTLLHRVQTTFTQPLYAGVWLYSLFHEKSTAKLCKLK</sequence>
<dbReference type="InterPro" id="IPR000315">
    <property type="entry name" value="Znf_B-box"/>
</dbReference>
<evidence type="ECO:0000259" key="8">
    <source>
        <dbReference type="PROSITE" id="PS50188"/>
    </source>
</evidence>
<evidence type="ECO:0000313" key="9">
    <source>
        <dbReference type="EMBL" id="KAG7503543.1"/>
    </source>
</evidence>
<feature type="domain" description="B box-type" evidence="7">
    <location>
        <begin position="147"/>
        <end position="187"/>
    </location>
</feature>
<keyword evidence="10" id="KW-1185">Reference proteome</keyword>
<dbReference type="Pfam" id="PF13765">
    <property type="entry name" value="PRY"/>
    <property type="match status" value="1"/>
</dbReference>
<dbReference type="InterPro" id="IPR017907">
    <property type="entry name" value="Znf_RING_CS"/>
</dbReference>